<evidence type="ECO:0000313" key="4">
    <source>
        <dbReference type="Proteomes" id="UP000253941"/>
    </source>
</evidence>
<protein>
    <submittedName>
        <fullName evidence="3">SDR family NAD(P)-dependent oxidoreductase</fullName>
    </submittedName>
</protein>
<reference evidence="3 4" key="1">
    <citation type="submission" date="2018-07" db="EMBL/GenBank/DDBJ databases">
        <title>Venubactetium sediminum gen. nov., sp. nov., isolated from a marine solar saltern.</title>
        <authorList>
            <person name="Wang S."/>
        </authorList>
    </citation>
    <scope>NUCLEOTIDE SEQUENCE [LARGE SCALE GENOMIC DNA]</scope>
    <source>
        <strain evidence="3 4">WD2A32</strain>
    </source>
</reference>
<dbReference type="PANTHER" id="PTHR43574">
    <property type="entry name" value="EPIMERASE-RELATED"/>
    <property type="match status" value="1"/>
</dbReference>
<accession>A0A369TAJ2</accession>
<gene>
    <name evidence="3" type="ORF">DRB17_12500</name>
</gene>
<dbReference type="SUPFAM" id="SSF51735">
    <property type="entry name" value="NAD(P)-binding Rossmann-fold domains"/>
    <property type="match status" value="1"/>
</dbReference>
<keyword evidence="1" id="KW-0520">NAD</keyword>
<dbReference type="InterPro" id="IPR036291">
    <property type="entry name" value="NAD(P)-bd_dom_sf"/>
</dbReference>
<dbReference type="InterPro" id="IPR001509">
    <property type="entry name" value="Epimerase_deHydtase"/>
</dbReference>
<proteinExistence type="predicted"/>
<organism evidence="3 4">
    <name type="scientific">Ferruginivarius sediminum</name>
    <dbReference type="NCBI Taxonomy" id="2661937"/>
    <lineage>
        <taxon>Bacteria</taxon>
        <taxon>Pseudomonadati</taxon>
        <taxon>Pseudomonadota</taxon>
        <taxon>Alphaproteobacteria</taxon>
        <taxon>Rhodospirillales</taxon>
        <taxon>Rhodospirillaceae</taxon>
        <taxon>Ferruginivarius</taxon>
    </lineage>
</organism>
<dbReference type="AlphaFoldDB" id="A0A369TAJ2"/>
<evidence type="ECO:0000259" key="2">
    <source>
        <dbReference type="Pfam" id="PF01370"/>
    </source>
</evidence>
<dbReference type="Pfam" id="PF01370">
    <property type="entry name" value="Epimerase"/>
    <property type="match status" value="1"/>
</dbReference>
<evidence type="ECO:0000256" key="1">
    <source>
        <dbReference type="ARBA" id="ARBA00023027"/>
    </source>
</evidence>
<comment type="caution">
    <text evidence="3">The sequence shown here is derived from an EMBL/GenBank/DDBJ whole genome shotgun (WGS) entry which is preliminary data.</text>
</comment>
<dbReference type="CDD" id="cd05266">
    <property type="entry name" value="SDR_a4"/>
    <property type="match status" value="1"/>
</dbReference>
<name>A0A369TAJ2_9PROT</name>
<keyword evidence="4" id="KW-1185">Reference proteome</keyword>
<dbReference type="RefSeq" id="WP_114582546.1">
    <property type="nucleotide sequence ID" value="NZ_QPMH01000011.1"/>
</dbReference>
<feature type="domain" description="NAD-dependent epimerase/dehydratase" evidence="2">
    <location>
        <begin position="12"/>
        <end position="215"/>
    </location>
</feature>
<dbReference type="Proteomes" id="UP000253941">
    <property type="component" value="Unassembled WGS sequence"/>
</dbReference>
<evidence type="ECO:0000313" key="3">
    <source>
        <dbReference type="EMBL" id="RDD61514.1"/>
    </source>
</evidence>
<sequence>MTSKRLFCFGLGYSARRLADRLLAEGWRVAGTTRDEAKAGELRAAGVEACVFDRGQPLADAATALAGTTHLLSSVPPNREGDPVLDHHAGDIAALAGRLAWAGYLSTTGVYGNREGGWVDEESELHPTSARAERRVAAEHAWLRLHAGQGIPVHVFRLAGIYGPGRSPLDAVRQGRAKRIDKPGQVFSRIHVEDIATVLQASMARPNPGRVYNVCDDEPAAPAEVTEHACRLLGVESPPLVALEDAGLSDMGKTFWQDNKRVSNRRMHEELGVRLAYPDYRTGLEALLGGGG</sequence>
<dbReference type="EMBL" id="QPMH01000011">
    <property type="protein sequence ID" value="RDD61514.1"/>
    <property type="molecule type" value="Genomic_DNA"/>
</dbReference>
<dbReference type="Gene3D" id="3.40.50.720">
    <property type="entry name" value="NAD(P)-binding Rossmann-like Domain"/>
    <property type="match status" value="1"/>
</dbReference>